<evidence type="ECO:0000313" key="3">
    <source>
        <dbReference type="Proteomes" id="UP000525389"/>
    </source>
</evidence>
<dbReference type="RefSeq" id="WP_184029068.1">
    <property type="nucleotide sequence ID" value="NZ_JACHFN010000007.1"/>
</dbReference>
<sequence length="139" mass="14801">MSPTATLSPRFWSGPLLLAAIAWIHFRDIPDKFGETPSLGWLYVLLVAGCAAAGAWLLSNRWRAGYVLGGLISLGALLGYVLTRSVGLPGARDDIGNWAEPLGVLSLGLEAAFVLLALSQLRRLAAPVGERPVGREVRP</sequence>
<protein>
    <recommendedName>
        <fullName evidence="4">DUF4345 domain-containing protein</fullName>
    </recommendedName>
</protein>
<accession>A0A7W8LQN4</accession>
<evidence type="ECO:0008006" key="4">
    <source>
        <dbReference type="Google" id="ProtNLM"/>
    </source>
</evidence>
<name>A0A7W8LQN4_9DEIO</name>
<keyword evidence="1" id="KW-0812">Transmembrane</keyword>
<dbReference type="AlphaFoldDB" id="A0A7W8LQN4"/>
<evidence type="ECO:0000256" key="1">
    <source>
        <dbReference type="SAM" id="Phobius"/>
    </source>
</evidence>
<feature type="transmembrane region" description="Helical" evidence="1">
    <location>
        <begin position="102"/>
        <end position="121"/>
    </location>
</feature>
<dbReference type="EMBL" id="JACHFN010000007">
    <property type="protein sequence ID" value="MBB5234785.1"/>
    <property type="molecule type" value="Genomic_DNA"/>
</dbReference>
<reference evidence="2 3" key="1">
    <citation type="submission" date="2020-08" db="EMBL/GenBank/DDBJ databases">
        <title>Genomic Encyclopedia of Type Strains, Phase IV (KMG-IV): sequencing the most valuable type-strain genomes for metagenomic binning, comparative biology and taxonomic classification.</title>
        <authorList>
            <person name="Goeker M."/>
        </authorList>
    </citation>
    <scope>NUCLEOTIDE SEQUENCE [LARGE SCALE GENOMIC DNA]</scope>
    <source>
        <strain evidence="2 3">DSM 101791</strain>
    </source>
</reference>
<feature type="transmembrane region" description="Helical" evidence="1">
    <location>
        <begin position="65"/>
        <end position="82"/>
    </location>
</feature>
<proteinExistence type="predicted"/>
<feature type="transmembrane region" description="Helical" evidence="1">
    <location>
        <begin position="7"/>
        <end position="26"/>
    </location>
</feature>
<gene>
    <name evidence="2" type="ORF">HNQ09_002228</name>
</gene>
<comment type="caution">
    <text evidence="2">The sequence shown here is derived from an EMBL/GenBank/DDBJ whole genome shotgun (WGS) entry which is preliminary data.</text>
</comment>
<keyword evidence="1" id="KW-1133">Transmembrane helix</keyword>
<dbReference type="Proteomes" id="UP000525389">
    <property type="component" value="Unassembled WGS sequence"/>
</dbReference>
<keyword evidence="1" id="KW-0472">Membrane</keyword>
<keyword evidence="3" id="KW-1185">Reference proteome</keyword>
<feature type="transmembrane region" description="Helical" evidence="1">
    <location>
        <begin position="38"/>
        <end position="58"/>
    </location>
</feature>
<evidence type="ECO:0000313" key="2">
    <source>
        <dbReference type="EMBL" id="MBB5234785.1"/>
    </source>
</evidence>
<organism evidence="2 3">
    <name type="scientific">Deinococcus budaensis</name>
    <dbReference type="NCBI Taxonomy" id="1665626"/>
    <lineage>
        <taxon>Bacteria</taxon>
        <taxon>Thermotogati</taxon>
        <taxon>Deinococcota</taxon>
        <taxon>Deinococci</taxon>
        <taxon>Deinococcales</taxon>
        <taxon>Deinococcaceae</taxon>
        <taxon>Deinococcus</taxon>
    </lineage>
</organism>